<comment type="caution">
    <text evidence="1">The sequence shown here is derived from an EMBL/GenBank/DDBJ whole genome shotgun (WGS) entry which is preliminary data.</text>
</comment>
<accession>A0ABP5C243</accession>
<evidence type="ECO:0000313" key="2">
    <source>
        <dbReference type="Proteomes" id="UP001499854"/>
    </source>
</evidence>
<organism evidence="1 2">
    <name type="scientific">Catenulispora subtropica</name>
    <dbReference type="NCBI Taxonomy" id="450798"/>
    <lineage>
        <taxon>Bacteria</taxon>
        <taxon>Bacillati</taxon>
        <taxon>Actinomycetota</taxon>
        <taxon>Actinomycetes</taxon>
        <taxon>Catenulisporales</taxon>
        <taxon>Catenulisporaceae</taxon>
        <taxon>Catenulispora</taxon>
    </lineage>
</organism>
<reference evidence="2" key="1">
    <citation type="journal article" date="2019" name="Int. J. Syst. Evol. Microbiol.">
        <title>The Global Catalogue of Microorganisms (GCM) 10K type strain sequencing project: providing services to taxonomists for standard genome sequencing and annotation.</title>
        <authorList>
            <consortium name="The Broad Institute Genomics Platform"/>
            <consortium name="The Broad Institute Genome Sequencing Center for Infectious Disease"/>
            <person name="Wu L."/>
            <person name="Ma J."/>
        </authorList>
    </citation>
    <scope>NUCLEOTIDE SEQUENCE [LARGE SCALE GENOMIC DNA]</scope>
    <source>
        <strain evidence="2">JCM 16013</strain>
    </source>
</reference>
<gene>
    <name evidence="1" type="ORF">GCM10009838_10260</name>
</gene>
<keyword evidence="2" id="KW-1185">Reference proteome</keyword>
<dbReference type="EMBL" id="BAAAQM010000003">
    <property type="protein sequence ID" value="GAA1956336.1"/>
    <property type="molecule type" value="Genomic_DNA"/>
</dbReference>
<proteinExistence type="predicted"/>
<protein>
    <recommendedName>
        <fullName evidence="3">Secreted protein</fullName>
    </recommendedName>
</protein>
<dbReference type="RefSeq" id="WP_344655735.1">
    <property type="nucleotide sequence ID" value="NZ_BAAAQM010000003.1"/>
</dbReference>
<name>A0ABP5C243_9ACTN</name>
<dbReference type="Proteomes" id="UP001499854">
    <property type="component" value="Unassembled WGS sequence"/>
</dbReference>
<evidence type="ECO:0008006" key="3">
    <source>
        <dbReference type="Google" id="ProtNLM"/>
    </source>
</evidence>
<evidence type="ECO:0000313" key="1">
    <source>
        <dbReference type="EMBL" id="GAA1956336.1"/>
    </source>
</evidence>
<sequence length="69" mass="7534">MYWLLLIAITGVVCLVITAAFGWRVFVAAKGLIRELKKTSAVLNDASETLRGVQEMEGVKALRARAQAD</sequence>